<name>A0AC34R700_9BILA</name>
<dbReference type="Proteomes" id="UP000887576">
    <property type="component" value="Unplaced"/>
</dbReference>
<organism evidence="1 2">
    <name type="scientific">Panagrolaimus sp. JU765</name>
    <dbReference type="NCBI Taxonomy" id="591449"/>
    <lineage>
        <taxon>Eukaryota</taxon>
        <taxon>Metazoa</taxon>
        <taxon>Ecdysozoa</taxon>
        <taxon>Nematoda</taxon>
        <taxon>Chromadorea</taxon>
        <taxon>Rhabditida</taxon>
        <taxon>Tylenchina</taxon>
        <taxon>Panagrolaimomorpha</taxon>
        <taxon>Panagrolaimoidea</taxon>
        <taxon>Panagrolaimidae</taxon>
        <taxon>Panagrolaimus</taxon>
    </lineage>
</organism>
<evidence type="ECO:0000313" key="1">
    <source>
        <dbReference type="Proteomes" id="UP000887576"/>
    </source>
</evidence>
<sequence>MTTDPDANSESNQQLTSFVDDVKTDNTLIIILAVSGVAAVVLIIVLIVVIVKCCGKKRKVREMLVTLRSVNERGDGPESMPPRDFVQSTPSSNAENPPLKTTKSESQVPTSSQMSTLASSQQASLRKIYVFVTFFLEHSNPILFCQLIFLIVQKTFD</sequence>
<proteinExistence type="predicted"/>
<accession>A0AC34R700</accession>
<dbReference type="WBParaSite" id="JU765_v2.g4117.t1">
    <property type="protein sequence ID" value="JU765_v2.g4117.t1"/>
    <property type="gene ID" value="JU765_v2.g4117"/>
</dbReference>
<evidence type="ECO:0000313" key="2">
    <source>
        <dbReference type="WBParaSite" id="JU765_v2.g4117.t1"/>
    </source>
</evidence>
<reference evidence="2" key="1">
    <citation type="submission" date="2022-11" db="UniProtKB">
        <authorList>
            <consortium name="WormBaseParasite"/>
        </authorList>
    </citation>
    <scope>IDENTIFICATION</scope>
</reference>
<protein>
    <submittedName>
        <fullName evidence="2">Uncharacterized protein</fullName>
    </submittedName>
</protein>